<accession>A0ABS9L485</accession>
<protein>
    <submittedName>
        <fullName evidence="2">Cyclodeaminase/cyclohydrolase family protein</fullName>
    </submittedName>
</protein>
<dbReference type="Gene3D" id="1.20.120.680">
    <property type="entry name" value="Formiminotetrahydrofolate cyclodeaminase monomer, up-and-down helical bundle"/>
    <property type="match status" value="1"/>
</dbReference>
<organism evidence="2 3">
    <name type="scientific">Arthrobacter hankyongi</name>
    <dbReference type="NCBI Taxonomy" id="2904801"/>
    <lineage>
        <taxon>Bacteria</taxon>
        <taxon>Bacillati</taxon>
        <taxon>Actinomycetota</taxon>
        <taxon>Actinomycetes</taxon>
        <taxon>Micrococcales</taxon>
        <taxon>Micrococcaceae</taxon>
        <taxon>Arthrobacter</taxon>
    </lineage>
</organism>
<dbReference type="SUPFAM" id="SSF101262">
    <property type="entry name" value="Methenyltetrahydrofolate cyclohydrolase-like"/>
    <property type="match status" value="1"/>
</dbReference>
<dbReference type="InterPro" id="IPR007044">
    <property type="entry name" value="Cyclodeamin/CycHdrlase"/>
</dbReference>
<dbReference type="Pfam" id="PF04961">
    <property type="entry name" value="FTCD_C"/>
    <property type="match status" value="1"/>
</dbReference>
<evidence type="ECO:0000259" key="1">
    <source>
        <dbReference type="Pfam" id="PF04961"/>
    </source>
</evidence>
<comment type="caution">
    <text evidence="2">The sequence shown here is derived from an EMBL/GenBank/DDBJ whole genome shotgun (WGS) entry which is preliminary data.</text>
</comment>
<evidence type="ECO:0000313" key="2">
    <source>
        <dbReference type="EMBL" id="MCG2621475.1"/>
    </source>
</evidence>
<proteinExistence type="predicted"/>
<sequence>MISQETIEGFLDRLASGQPTPGGGAAAALQAAQGAALLSKAASFTTGPRFAEHEAAARRLAAKARDLIPQALALADDDEQAFDRVATAYRLPKDSEAERTARSGAVQDALREAVRPPKKLIMLTKTLLGLGEELAGFANPDLRSDLAAGLEAIRAAAAGARAILAADRKDITDSGIADTLQVPASNAADIAEACARLSEQLRMQIRAAHR</sequence>
<dbReference type="Proteomes" id="UP001165368">
    <property type="component" value="Unassembled WGS sequence"/>
</dbReference>
<gene>
    <name evidence="2" type="ORF">LVY72_06035</name>
</gene>
<feature type="domain" description="Cyclodeaminase/cyclohydrolase" evidence="1">
    <location>
        <begin position="6"/>
        <end position="181"/>
    </location>
</feature>
<dbReference type="InterPro" id="IPR036178">
    <property type="entry name" value="Formintransfe-cycloase-like_sf"/>
</dbReference>
<name>A0ABS9L485_9MICC</name>
<dbReference type="EMBL" id="JAKLTQ010000002">
    <property type="protein sequence ID" value="MCG2621475.1"/>
    <property type="molecule type" value="Genomic_DNA"/>
</dbReference>
<evidence type="ECO:0000313" key="3">
    <source>
        <dbReference type="Proteomes" id="UP001165368"/>
    </source>
</evidence>
<reference evidence="2" key="1">
    <citation type="submission" date="2022-01" db="EMBL/GenBank/DDBJ databases">
        <authorList>
            <person name="Jo J.-H."/>
            <person name="Im W.-T."/>
        </authorList>
    </citation>
    <scope>NUCLEOTIDE SEQUENCE</scope>
    <source>
        <strain evidence="2">I2-34</strain>
    </source>
</reference>
<keyword evidence="3" id="KW-1185">Reference proteome</keyword>
<dbReference type="RefSeq" id="WP_237818712.1">
    <property type="nucleotide sequence ID" value="NZ_JAKLTQ010000002.1"/>
</dbReference>